<keyword evidence="7 8" id="KW-0378">Hydrolase</keyword>
<evidence type="ECO:0000256" key="5">
    <source>
        <dbReference type="ARBA" id="ARBA00022723"/>
    </source>
</evidence>
<proteinExistence type="inferred from homology"/>
<evidence type="ECO:0000256" key="4">
    <source>
        <dbReference type="ARBA" id="ARBA00022722"/>
    </source>
</evidence>
<dbReference type="EMBL" id="LGRX02015526">
    <property type="protein sequence ID" value="KAK3263340.1"/>
    <property type="molecule type" value="Genomic_DNA"/>
</dbReference>
<keyword evidence="5 8" id="KW-0479">Metal-binding</keyword>
<dbReference type="InterPro" id="IPR004649">
    <property type="entry name" value="RNase_H2_suA"/>
</dbReference>
<dbReference type="Pfam" id="PF01351">
    <property type="entry name" value="RNase_HII"/>
    <property type="match status" value="1"/>
</dbReference>
<keyword evidence="6 8" id="KW-0255">Endonuclease</keyword>
<reference evidence="11 12" key="1">
    <citation type="journal article" date="2015" name="Genome Biol. Evol.">
        <title>Comparative Genomics of a Bacterivorous Green Alga Reveals Evolutionary Causalities and Consequences of Phago-Mixotrophic Mode of Nutrition.</title>
        <authorList>
            <person name="Burns J.A."/>
            <person name="Paasch A."/>
            <person name="Narechania A."/>
            <person name="Kim E."/>
        </authorList>
    </citation>
    <scope>NUCLEOTIDE SEQUENCE [LARGE SCALE GENOMIC DNA]</scope>
    <source>
        <strain evidence="11 12">PLY_AMNH</strain>
    </source>
</reference>
<dbReference type="CDD" id="cd07181">
    <property type="entry name" value="RNase_HII_eukaryota_like"/>
    <property type="match status" value="1"/>
</dbReference>
<comment type="cofactor">
    <cofactor evidence="2">
        <name>Mg(2+)</name>
        <dbReference type="ChEBI" id="CHEBI:18420"/>
    </cofactor>
</comment>
<dbReference type="Gene3D" id="3.30.420.10">
    <property type="entry name" value="Ribonuclease H-like superfamily/Ribonuclease H"/>
    <property type="match status" value="1"/>
</dbReference>
<evidence type="ECO:0000259" key="10">
    <source>
        <dbReference type="PROSITE" id="PS51975"/>
    </source>
</evidence>
<organism evidence="11 12">
    <name type="scientific">Cymbomonas tetramitiformis</name>
    <dbReference type="NCBI Taxonomy" id="36881"/>
    <lineage>
        <taxon>Eukaryota</taxon>
        <taxon>Viridiplantae</taxon>
        <taxon>Chlorophyta</taxon>
        <taxon>Pyramimonadophyceae</taxon>
        <taxon>Pyramimonadales</taxon>
        <taxon>Pyramimonadaceae</taxon>
        <taxon>Cymbomonas</taxon>
    </lineage>
</organism>
<dbReference type="InterPro" id="IPR001352">
    <property type="entry name" value="RNase_HII/HIII"/>
</dbReference>
<evidence type="ECO:0000313" key="11">
    <source>
        <dbReference type="EMBL" id="KAK3263340.1"/>
    </source>
</evidence>
<feature type="domain" description="RNase H type-2" evidence="10">
    <location>
        <begin position="1"/>
        <end position="182"/>
    </location>
</feature>
<evidence type="ECO:0000256" key="3">
    <source>
        <dbReference type="ARBA" id="ARBA00007058"/>
    </source>
</evidence>
<evidence type="ECO:0000256" key="8">
    <source>
        <dbReference type="PROSITE-ProRule" id="PRU01319"/>
    </source>
</evidence>
<keyword evidence="4 8" id="KW-0540">Nuclease</keyword>
<sequence>MLGIDEAGRGPVLGDMVYGSAFCRVADKEYLAQQKYADSKTLTEDKRERLFELLKADDKMGWNVDVITPATLSAKMLRKTKESLNKNSHESAAGLVQTAIDAGVNICEIYVDTVGDPGRYQEILEKKFPGVRCTVAPKADSLYPIVSAASIAAKVTRDFNLKNWCFKESVKASKQFGSGYPG</sequence>
<dbReference type="GO" id="GO:0032299">
    <property type="term" value="C:ribonuclease H2 complex"/>
    <property type="evidence" value="ECO:0007669"/>
    <property type="project" value="TreeGrafter"/>
</dbReference>
<comment type="similarity">
    <text evidence="3">Belongs to the RNase HII family. Eukaryotic subfamily.</text>
</comment>
<dbReference type="PANTHER" id="PTHR10954:SF7">
    <property type="entry name" value="RIBONUCLEASE H2 SUBUNIT A"/>
    <property type="match status" value="1"/>
</dbReference>
<protein>
    <recommendedName>
        <fullName evidence="9">Ribonuclease</fullName>
        <ecNumber evidence="9">3.1.26.4</ecNumber>
    </recommendedName>
</protein>
<gene>
    <name evidence="11" type="ORF">CYMTET_27848</name>
</gene>
<evidence type="ECO:0000256" key="7">
    <source>
        <dbReference type="ARBA" id="ARBA00022801"/>
    </source>
</evidence>
<dbReference type="InterPro" id="IPR036397">
    <property type="entry name" value="RNaseH_sf"/>
</dbReference>
<evidence type="ECO:0000256" key="9">
    <source>
        <dbReference type="RuleBase" id="RU003515"/>
    </source>
</evidence>
<feature type="binding site" evidence="8">
    <location>
        <position position="5"/>
    </location>
    <ligand>
        <name>a divalent metal cation</name>
        <dbReference type="ChEBI" id="CHEBI:60240"/>
    </ligand>
</feature>
<dbReference type="PROSITE" id="PS51975">
    <property type="entry name" value="RNASE_H_2"/>
    <property type="match status" value="1"/>
</dbReference>
<name>A0AAE0FPJ2_9CHLO</name>
<dbReference type="InterPro" id="IPR024567">
    <property type="entry name" value="RNase_HII/HIII_dom"/>
</dbReference>
<evidence type="ECO:0000256" key="1">
    <source>
        <dbReference type="ARBA" id="ARBA00000077"/>
    </source>
</evidence>
<dbReference type="EC" id="3.1.26.4" evidence="9"/>
<feature type="binding site" evidence="8">
    <location>
        <position position="112"/>
    </location>
    <ligand>
        <name>a divalent metal cation</name>
        <dbReference type="ChEBI" id="CHEBI:60240"/>
    </ligand>
</feature>
<feature type="non-terminal residue" evidence="11">
    <location>
        <position position="182"/>
    </location>
</feature>
<evidence type="ECO:0000256" key="6">
    <source>
        <dbReference type="ARBA" id="ARBA00022759"/>
    </source>
</evidence>
<dbReference type="InterPro" id="IPR012337">
    <property type="entry name" value="RNaseH-like_sf"/>
</dbReference>
<dbReference type="Proteomes" id="UP001190700">
    <property type="component" value="Unassembled WGS sequence"/>
</dbReference>
<dbReference type="FunFam" id="3.30.420.10:FF:000016">
    <property type="entry name" value="Ribonuclease"/>
    <property type="match status" value="1"/>
</dbReference>
<comment type="caution">
    <text evidence="11">The sequence shown here is derived from an EMBL/GenBank/DDBJ whole genome shotgun (WGS) entry which is preliminary data.</text>
</comment>
<dbReference type="GO" id="GO:0004523">
    <property type="term" value="F:RNA-DNA hybrid ribonuclease activity"/>
    <property type="evidence" value="ECO:0007669"/>
    <property type="project" value="UniProtKB-UniRule"/>
</dbReference>
<dbReference type="SUPFAM" id="SSF53098">
    <property type="entry name" value="Ribonuclease H-like"/>
    <property type="match status" value="1"/>
</dbReference>
<dbReference type="NCBIfam" id="TIGR00729">
    <property type="entry name" value="ribonuclease HII"/>
    <property type="match status" value="1"/>
</dbReference>
<comment type="cofactor">
    <cofactor evidence="8">
        <name>Mn(2+)</name>
        <dbReference type="ChEBI" id="CHEBI:29035"/>
    </cofactor>
    <cofactor evidence="8">
        <name>Mg(2+)</name>
        <dbReference type="ChEBI" id="CHEBI:18420"/>
    </cofactor>
    <text evidence="8">Manganese or magnesium. Binds 1 divalent metal ion per monomer in the absence of substrate. May bind a second metal ion after substrate binding.</text>
</comment>
<comment type="function">
    <text evidence="9">Endonuclease that specifically degrades the RNA of RNA-DNA hybrids.</text>
</comment>
<keyword evidence="12" id="KW-1185">Reference proteome</keyword>
<dbReference type="GO" id="GO:0046872">
    <property type="term" value="F:metal ion binding"/>
    <property type="evidence" value="ECO:0007669"/>
    <property type="project" value="UniProtKB-KW"/>
</dbReference>
<dbReference type="GO" id="GO:0043137">
    <property type="term" value="P:DNA replication, removal of RNA primer"/>
    <property type="evidence" value="ECO:0007669"/>
    <property type="project" value="TreeGrafter"/>
</dbReference>
<evidence type="ECO:0000313" key="12">
    <source>
        <dbReference type="Proteomes" id="UP001190700"/>
    </source>
</evidence>
<evidence type="ECO:0000256" key="2">
    <source>
        <dbReference type="ARBA" id="ARBA00001946"/>
    </source>
</evidence>
<dbReference type="AlphaFoldDB" id="A0AAE0FPJ2"/>
<feature type="binding site" evidence="8">
    <location>
        <position position="6"/>
    </location>
    <ligand>
        <name>a divalent metal cation</name>
        <dbReference type="ChEBI" id="CHEBI:60240"/>
    </ligand>
</feature>
<dbReference type="PANTHER" id="PTHR10954">
    <property type="entry name" value="RIBONUCLEASE H2 SUBUNIT A"/>
    <property type="match status" value="1"/>
</dbReference>
<dbReference type="GO" id="GO:0006298">
    <property type="term" value="P:mismatch repair"/>
    <property type="evidence" value="ECO:0007669"/>
    <property type="project" value="TreeGrafter"/>
</dbReference>
<dbReference type="GO" id="GO:0003723">
    <property type="term" value="F:RNA binding"/>
    <property type="evidence" value="ECO:0007669"/>
    <property type="project" value="UniProtKB-UniRule"/>
</dbReference>
<comment type="catalytic activity">
    <reaction evidence="1 8 9">
        <text>Endonucleolytic cleavage to 5'-phosphomonoester.</text>
        <dbReference type="EC" id="3.1.26.4"/>
    </reaction>
</comment>
<accession>A0AAE0FPJ2</accession>